<organism evidence="1 2">
    <name type="scientific">Undibacterium squillarum</name>
    <dbReference type="NCBI Taxonomy" id="1131567"/>
    <lineage>
        <taxon>Bacteria</taxon>
        <taxon>Pseudomonadati</taxon>
        <taxon>Pseudomonadota</taxon>
        <taxon>Betaproteobacteria</taxon>
        <taxon>Burkholderiales</taxon>
        <taxon>Oxalobacteraceae</taxon>
        <taxon>Undibacterium</taxon>
    </lineage>
</organism>
<keyword evidence="2" id="KW-1185">Reference proteome</keyword>
<accession>A0ABQ2XTU2</accession>
<proteinExistence type="predicted"/>
<evidence type="ECO:0000313" key="2">
    <source>
        <dbReference type="Proteomes" id="UP000653343"/>
    </source>
</evidence>
<sequence>MQKFFRFLMAGSLLVALCACERSGDSKQPANWLKLESTQNGQQDVYLKFGKEWRRMNVSKVVMLNPVRALGLAESPRYQLLQPGTLIPKTICAGGQLNWAPGRKYLDCTIAGRDETRYKVEQMRYDLNGDVISQYQTDIPYADQELVAASVFYGANDQRYYLLRKMVPGSMSVQSCALAYVASEGKADQLTNDSPVNSTQCADAAFWTAKAGGAVFVITPADIF</sequence>
<dbReference type="EMBL" id="BMYU01000001">
    <property type="protein sequence ID" value="GGX32867.1"/>
    <property type="molecule type" value="Genomic_DNA"/>
</dbReference>
<name>A0ABQ2XTU2_9BURK</name>
<dbReference type="Proteomes" id="UP000653343">
    <property type="component" value="Unassembled WGS sequence"/>
</dbReference>
<comment type="caution">
    <text evidence="1">The sequence shown here is derived from an EMBL/GenBank/DDBJ whole genome shotgun (WGS) entry which is preliminary data.</text>
</comment>
<protein>
    <recommendedName>
        <fullName evidence="3">Lipoprotein</fullName>
    </recommendedName>
</protein>
<reference evidence="2" key="1">
    <citation type="journal article" date="2019" name="Int. J. Syst. Evol. Microbiol.">
        <title>The Global Catalogue of Microorganisms (GCM) 10K type strain sequencing project: providing services to taxonomists for standard genome sequencing and annotation.</title>
        <authorList>
            <consortium name="The Broad Institute Genomics Platform"/>
            <consortium name="The Broad Institute Genome Sequencing Center for Infectious Disease"/>
            <person name="Wu L."/>
            <person name="Ma J."/>
        </authorList>
    </citation>
    <scope>NUCLEOTIDE SEQUENCE [LARGE SCALE GENOMIC DNA]</scope>
    <source>
        <strain evidence="2">KCTC 23917</strain>
    </source>
</reference>
<evidence type="ECO:0000313" key="1">
    <source>
        <dbReference type="EMBL" id="GGX32867.1"/>
    </source>
</evidence>
<gene>
    <name evidence="1" type="ORF">GCM10010946_07670</name>
</gene>
<dbReference type="RefSeq" id="WP_189355669.1">
    <property type="nucleotide sequence ID" value="NZ_BMYU01000001.1"/>
</dbReference>
<evidence type="ECO:0008006" key="3">
    <source>
        <dbReference type="Google" id="ProtNLM"/>
    </source>
</evidence>
<dbReference type="PROSITE" id="PS51257">
    <property type="entry name" value="PROKAR_LIPOPROTEIN"/>
    <property type="match status" value="1"/>
</dbReference>